<feature type="region of interest" description="Disordered" evidence="1">
    <location>
        <begin position="1"/>
        <end position="64"/>
    </location>
</feature>
<evidence type="ECO:0000313" key="2">
    <source>
        <dbReference type="EMBL" id="KAF2138242.1"/>
    </source>
</evidence>
<proteinExistence type="predicted"/>
<dbReference type="RefSeq" id="XP_033393955.1">
    <property type="nucleotide sequence ID" value="XM_033547300.1"/>
</dbReference>
<reference evidence="2" key="1">
    <citation type="journal article" date="2020" name="Stud. Mycol.">
        <title>101 Dothideomycetes genomes: a test case for predicting lifestyles and emergence of pathogens.</title>
        <authorList>
            <person name="Haridas S."/>
            <person name="Albert R."/>
            <person name="Binder M."/>
            <person name="Bloem J."/>
            <person name="Labutti K."/>
            <person name="Salamov A."/>
            <person name="Andreopoulos B."/>
            <person name="Baker S."/>
            <person name="Barry K."/>
            <person name="Bills G."/>
            <person name="Bluhm B."/>
            <person name="Cannon C."/>
            <person name="Castanera R."/>
            <person name="Culley D."/>
            <person name="Daum C."/>
            <person name="Ezra D."/>
            <person name="Gonzalez J."/>
            <person name="Henrissat B."/>
            <person name="Kuo A."/>
            <person name="Liang C."/>
            <person name="Lipzen A."/>
            <person name="Lutzoni F."/>
            <person name="Magnuson J."/>
            <person name="Mondo S."/>
            <person name="Nolan M."/>
            <person name="Ohm R."/>
            <person name="Pangilinan J."/>
            <person name="Park H.-J."/>
            <person name="Ramirez L."/>
            <person name="Alfaro M."/>
            <person name="Sun H."/>
            <person name="Tritt A."/>
            <person name="Yoshinaga Y."/>
            <person name="Zwiers L.-H."/>
            <person name="Turgeon B."/>
            <person name="Goodwin S."/>
            <person name="Spatafora J."/>
            <person name="Crous P."/>
            <person name="Grigoriev I."/>
        </authorList>
    </citation>
    <scope>NUCLEOTIDE SEQUENCE</scope>
    <source>
        <strain evidence="2">CBS 121167</strain>
    </source>
</reference>
<dbReference type="EMBL" id="ML995497">
    <property type="protein sequence ID" value="KAF2138242.1"/>
    <property type="molecule type" value="Genomic_DNA"/>
</dbReference>
<dbReference type="Proteomes" id="UP000799438">
    <property type="component" value="Unassembled WGS sequence"/>
</dbReference>
<evidence type="ECO:0000256" key="1">
    <source>
        <dbReference type="SAM" id="MobiDB-lite"/>
    </source>
</evidence>
<dbReference type="AlphaFoldDB" id="A0A6A6B201"/>
<organism evidence="2 3">
    <name type="scientific">Aplosporella prunicola CBS 121167</name>
    <dbReference type="NCBI Taxonomy" id="1176127"/>
    <lineage>
        <taxon>Eukaryota</taxon>
        <taxon>Fungi</taxon>
        <taxon>Dikarya</taxon>
        <taxon>Ascomycota</taxon>
        <taxon>Pezizomycotina</taxon>
        <taxon>Dothideomycetes</taxon>
        <taxon>Dothideomycetes incertae sedis</taxon>
        <taxon>Botryosphaeriales</taxon>
        <taxon>Aplosporellaceae</taxon>
        <taxon>Aplosporella</taxon>
    </lineage>
</organism>
<protein>
    <submittedName>
        <fullName evidence="2">Uncharacterized protein</fullName>
    </submittedName>
</protein>
<accession>A0A6A6B201</accession>
<name>A0A6A6B201_9PEZI</name>
<keyword evidence="3" id="KW-1185">Reference proteome</keyword>
<sequence length="228" mass="26074">MRSGSVRPSVHQAMVPSPSICFPSHLLPPPQRHEILPHPHHHHQHEEAPTSPTNPTNHQPADRPTVRPFVHACMRRRDIVRPPVVCTYVRTYAVHKKTDRRPAQQPHGTTRHKRHDTSETTRAKRHERETGPDRTGPEQKTFQRSAGNAMQCVIIYAYIKCVCVCDRLNACRQPVCFVDSDCKRKRERPSRPFVRPSVCLSISPSVHPSVCIADLLANRNAVDIYFHQ</sequence>
<feature type="region of interest" description="Disordered" evidence="1">
    <location>
        <begin position="95"/>
        <end position="143"/>
    </location>
</feature>
<feature type="compositionally biased region" description="Polar residues" evidence="1">
    <location>
        <begin position="50"/>
        <end position="59"/>
    </location>
</feature>
<gene>
    <name evidence="2" type="ORF">K452DRAFT_90611</name>
</gene>
<feature type="compositionally biased region" description="Basic and acidic residues" evidence="1">
    <location>
        <begin position="116"/>
        <end position="137"/>
    </location>
</feature>
<dbReference type="GeneID" id="54304807"/>
<evidence type="ECO:0000313" key="3">
    <source>
        <dbReference type="Proteomes" id="UP000799438"/>
    </source>
</evidence>